<organism evidence="3 4">
    <name type="scientific">Mycena rosella</name>
    <name type="common">Pink bonnet</name>
    <name type="synonym">Agaricus rosellus</name>
    <dbReference type="NCBI Taxonomy" id="1033263"/>
    <lineage>
        <taxon>Eukaryota</taxon>
        <taxon>Fungi</taxon>
        <taxon>Dikarya</taxon>
        <taxon>Basidiomycota</taxon>
        <taxon>Agaricomycotina</taxon>
        <taxon>Agaricomycetes</taxon>
        <taxon>Agaricomycetidae</taxon>
        <taxon>Agaricales</taxon>
        <taxon>Marasmiineae</taxon>
        <taxon>Mycenaceae</taxon>
        <taxon>Mycena</taxon>
    </lineage>
</organism>
<evidence type="ECO:0000313" key="3">
    <source>
        <dbReference type="EMBL" id="KAJ7681555.1"/>
    </source>
</evidence>
<sequence length="497" mass="55121">MSLLSGSVPSLHFPAAWLPFHLQILQLALLKAQARSCELVGDSKCGGINQDSSRFHQVTWRLVAPVKASLLLYSSLSIFAIWCLLGVRARGPAAYFCGTTWEMGDFCARDDANEAVRDAGPNAVFAARALAGLPRIKRGKLQRNTKYTLLAALYERSESYRHRSPADQEMEGVTEFGSDSDDLEEEQVDGGLREDLEAALSADFIFAGKYAHHSRQWSGYGWAAAKLERSSEPARARNAGSIPAVDVRQGGKRSWNRSEFSMETFYDGDTAIKRTVTLDGNPVDARNFKVEEEDFMPKMVFEKMDPDYTEYAGYMGNCAAHVIRQSVLDRAVNPVYSFRIPLLHDRALFYLPNGNSQPNMLTPPDGPNGIILARFLHVIVDPCEELTVFNPHAVALYDIEKHIGILMPPIGGPTRNQTTTKMFLSARTGIMTVLGGIVEVDDSGDAEYSRIINMECGGCGPERKLTSRSESDDRDLFDTNNLSHVQFLINLLPSQRI</sequence>
<proteinExistence type="predicted"/>
<comment type="caution">
    <text evidence="3">The sequence shown here is derived from an EMBL/GenBank/DDBJ whole genome shotgun (WGS) entry which is preliminary data.</text>
</comment>
<reference evidence="3" key="1">
    <citation type="submission" date="2023-03" db="EMBL/GenBank/DDBJ databases">
        <title>Massive genome expansion in bonnet fungi (Mycena s.s.) driven by repeated elements and novel gene families across ecological guilds.</title>
        <authorList>
            <consortium name="Lawrence Berkeley National Laboratory"/>
            <person name="Harder C.B."/>
            <person name="Miyauchi S."/>
            <person name="Viragh M."/>
            <person name="Kuo A."/>
            <person name="Thoen E."/>
            <person name="Andreopoulos B."/>
            <person name="Lu D."/>
            <person name="Skrede I."/>
            <person name="Drula E."/>
            <person name="Henrissat B."/>
            <person name="Morin E."/>
            <person name="Kohler A."/>
            <person name="Barry K."/>
            <person name="LaButti K."/>
            <person name="Morin E."/>
            <person name="Salamov A."/>
            <person name="Lipzen A."/>
            <person name="Mereny Z."/>
            <person name="Hegedus B."/>
            <person name="Baldrian P."/>
            <person name="Stursova M."/>
            <person name="Weitz H."/>
            <person name="Taylor A."/>
            <person name="Grigoriev I.V."/>
            <person name="Nagy L.G."/>
            <person name="Martin F."/>
            <person name="Kauserud H."/>
        </authorList>
    </citation>
    <scope>NUCLEOTIDE SEQUENCE</scope>
    <source>
        <strain evidence="3">CBHHK067</strain>
    </source>
</reference>
<accession>A0AAD7G9Y3</accession>
<dbReference type="AlphaFoldDB" id="A0AAD7G9Y3"/>
<dbReference type="EMBL" id="JARKIE010000116">
    <property type="protein sequence ID" value="KAJ7681555.1"/>
    <property type="molecule type" value="Genomic_DNA"/>
</dbReference>
<feature type="region of interest" description="Disordered" evidence="1">
    <location>
        <begin position="164"/>
        <end position="183"/>
    </location>
</feature>
<feature type="signal peptide" evidence="2">
    <location>
        <begin position="1"/>
        <end position="36"/>
    </location>
</feature>
<protein>
    <submittedName>
        <fullName evidence="3">Uncharacterized protein</fullName>
    </submittedName>
</protein>
<feature type="chain" id="PRO_5042078910" evidence="2">
    <location>
        <begin position="37"/>
        <end position="497"/>
    </location>
</feature>
<evidence type="ECO:0000313" key="4">
    <source>
        <dbReference type="Proteomes" id="UP001221757"/>
    </source>
</evidence>
<name>A0AAD7G9Y3_MYCRO</name>
<gene>
    <name evidence="3" type="ORF">B0H17DRAFT_1138299</name>
</gene>
<keyword evidence="2" id="KW-0732">Signal</keyword>
<evidence type="ECO:0000256" key="2">
    <source>
        <dbReference type="SAM" id="SignalP"/>
    </source>
</evidence>
<keyword evidence="4" id="KW-1185">Reference proteome</keyword>
<evidence type="ECO:0000256" key="1">
    <source>
        <dbReference type="SAM" id="MobiDB-lite"/>
    </source>
</evidence>
<dbReference type="Proteomes" id="UP001221757">
    <property type="component" value="Unassembled WGS sequence"/>
</dbReference>
<feature type="compositionally biased region" description="Acidic residues" evidence="1">
    <location>
        <begin position="168"/>
        <end position="183"/>
    </location>
</feature>